<accession>A0A9W4U2N6</accession>
<proteinExistence type="predicted"/>
<protein>
    <submittedName>
        <fullName evidence="1">Uncharacterized protein</fullName>
    </submittedName>
</protein>
<dbReference type="EMBL" id="CAOQHR010000001">
    <property type="protein sequence ID" value="CAI6260490.1"/>
    <property type="molecule type" value="Genomic_DNA"/>
</dbReference>
<comment type="caution">
    <text evidence="1">The sequence shown here is derived from an EMBL/GenBank/DDBJ whole genome shotgun (WGS) entry which is preliminary data.</text>
</comment>
<keyword evidence="2" id="KW-1185">Reference proteome</keyword>
<name>A0A9W4U2N6_9PLEO</name>
<evidence type="ECO:0000313" key="2">
    <source>
        <dbReference type="Proteomes" id="UP001152607"/>
    </source>
</evidence>
<evidence type="ECO:0000313" key="1">
    <source>
        <dbReference type="EMBL" id="CAI6260490.1"/>
    </source>
</evidence>
<gene>
    <name evidence="1" type="ORF">PDIGIT_LOCUS1328</name>
</gene>
<dbReference type="AlphaFoldDB" id="A0A9W4U2N6"/>
<organism evidence="1 2">
    <name type="scientific">Periconia digitata</name>
    <dbReference type="NCBI Taxonomy" id="1303443"/>
    <lineage>
        <taxon>Eukaryota</taxon>
        <taxon>Fungi</taxon>
        <taxon>Dikarya</taxon>
        <taxon>Ascomycota</taxon>
        <taxon>Pezizomycotina</taxon>
        <taxon>Dothideomycetes</taxon>
        <taxon>Pleosporomycetidae</taxon>
        <taxon>Pleosporales</taxon>
        <taxon>Massarineae</taxon>
        <taxon>Periconiaceae</taxon>
        <taxon>Periconia</taxon>
    </lineage>
</organism>
<reference evidence="1" key="1">
    <citation type="submission" date="2023-01" db="EMBL/GenBank/DDBJ databases">
        <authorList>
            <person name="Van Ghelder C."/>
            <person name="Rancurel C."/>
        </authorList>
    </citation>
    <scope>NUCLEOTIDE SEQUENCE</scope>
    <source>
        <strain evidence="1">CNCM I-4278</strain>
    </source>
</reference>
<sequence length="115" mass="12515">MMPAENCPAPMACQGSGLSSRQPACLLHPRVIAVVSCSPAWCVAQVAELPLALLCLPACPDRTNSLQMSECYRDGVNTVHVLYACTWYYTVTLYHCFGSLSLGRLQSPNLPKHAF</sequence>
<dbReference type="Proteomes" id="UP001152607">
    <property type="component" value="Unassembled WGS sequence"/>
</dbReference>